<comment type="caution">
    <text evidence="1">The sequence shown here is derived from an EMBL/GenBank/DDBJ whole genome shotgun (WGS) entry which is preliminary data.</text>
</comment>
<gene>
    <name evidence="1" type="ORF">QE424_003202</name>
</gene>
<dbReference type="AlphaFoldDB" id="A0AAP5EG00"/>
<dbReference type="PANTHER" id="PTHR38733">
    <property type="entry name" value="PROTEIN MCRC"/>
    <property type="match status" value="1"/>
</dbReference>
<dbReference type="Pfam" id="PF10117">
    <property type="entry name" value="McrBC"/>
    <property type="match status" value="1"/>
</dbReference>
<dbReference type="RefSeq" id="WP_307107554.1">
    <property type="nucleotide sequence ID" value="NZ_JAUTAS010000001.1"/>
</dbReference>
<dbReference type="EMBL" id="JAUTAS010000001">
    <property type="protein sequence ID" value="MDQ1110043.1"/>
    <property type="molecule type" value="Genomic_DNA"/>
</dbReference>
<reference evidence="1" key="1">
    <citation type="submission" date="2023-07" db="EMBL/GenBank/DDBJ databases">
        <title>Functional and genomic diversity of the sorghum phyllosphere microbiome.</title>
        <authorList>
            <person name="Shade A."/>
        </authorList>
    </citation>
    <scope>NUCLEOTIDE SEQUENCE</scope>
    <source>
        <strain evidence="1">SORGH_AS_0457</strain>
    </source>
</reference>
<evidence type="ECO:0000313" key="1">
    <source>
        <dbReference type="EMBL" id="MDQ1110043.1"/>
    </source>
</evidence>
<proteinExistence type="predicted"/>
<evidence type="ECO:0000313" key="2">
    <source>
        <dbReference type="Proteomes" id="UP001226084"/>
    </source>
</evidence>
<sequence>MNELIFEENREAVVRLSERQLSALEEVGRRMAGRADWWGSERNAKQLGAVGDAASVIGIRRRLDGRQSVVFRNVAGSLRIGDLKLQIRPKIPLAHFFYLMSRSDVAPRVDSASIDIDSSHELQELIIAWLVDEAERVIRLGLHRDYSDYAEELAEVRGSIHPIPTALANLSGRAAVFCEYSDLDEDAAINRLIKAACGEAASDARIGSLVRQRARRLVTAMAQVGPLRRSDSRFQPTRLHSRYSRVLPLAKLVLAGKGASITAGDLAGRGFLIPTPGLIESGLRNVIAGALAPRDVRKRGLRLVEGGISLNPDLLIEGGQAVGDIKYRHFGGDWDRASLNQIVTFATGFGAKSGFIVGFGRGPHARMSVQARVGDVAVRKFAWDASSDAHPEQSANLLAEEVRTWLQ</sequence>
<dbReference type="Proteomes" id="UP001226084">
    <property type="component" value="Unassembled WGS sequence"/>
</dbReference>
<protein>
    <submittedName>
        <fullName evidence="1">5-methylcytosine-specific restriction enzyme subunit McrC</fullName>
    </submittedName>
</protein>
<dbReference type="InterPro" id="IPR019292">
    <property type="entry name" value="McrC"/>
</dbReference>
<dbReference type="PANTHER" id="PTHR38733:SF1">
    <property type="entry name" value="TYPE IV METHYL-DIRECTED RESTRICTION ENZYME ECOKMCRBC"/>
    <property type="match status" value="1"/>
</dbReference>
<name>A0AAP5EG00_9GAMM</name>
<organism evidence="1 2">
    <name type="scientific">Stenotrophomonas rhizophila</name>
    <dbReference type="NCBI Taxonomy" id="216778"/>
    <lineage>
        <taxon>Bacteria</taxon>
        <taxon>Pseudomonadati</taxon>
        <taxon>Pseudomonadota</taxon>
        <taxon>Gammaproteobacteria</taxon>
        <taxon>Lysobacterales</taxon>
        <taxon>Lysobacteraceae</taxon>
        <taxon>Stenotrophomonas</taxon>
    </lineage>
</organism>
<accession>A0AAP5EG00</accession>